<dbReference type="KEGG" id="cdi:DIP0018"/>
<dbReference type="HOGENOM" id="CLU_2842328_0_0_11"/>
<evidence type="ECO:0000313" key="1">
    <source>
        <dbReference type="EMBL" id="CAE48529.1"/>
    </source>
</evidence>
<reference evidence="1 2" key="1">
    <citation type="journal article" date="2003" name="Nucleic Acids Res.">
        <title>The complete genome sequence and analysis of Corynebacterium diphtheriae NCTC13129.</title>
        <authorList>
            <person name="Cerdeno-Tarraga A.M."/>
            <person name="Efstratiou A."/>
            <person name="Dover L.G."/>
            <person name="Holden M.T.G."/>
            <person name="Pallen M."/>
            <person name="Bentley S.D."/>
            <person name="Besra G.S."/>
            <person name="Churcher C."/>
            <person name="James K.D."/>
            <person name="De Zoysa A."/>
            <person name="Chillingworth T."/>
            <person name="Cronin A."/>
            <person name="Dowd L."/>
            <person name="Feltwell T."/>
            <person name="Hamlin N."/>
            <person name="Holroyd S."/>
            <person name="Jagels K."/>
            <person name="Moule S."/>
            <person name="Quail M.A."/>
            <person name="Rabbinowitsch E."/>
            <person name="Rutherford K."/>
            <person name="Thomson N.R."/>
            <person name="Unwin L."/>
            <person name="Whitehead S."/>
            <person name="Barrell B.G.Parkhill.J."/>
        </authorList>
    </citation>
    <scope>NUCLEOTIDE SEQUENCE [LARGE SCALE GENOMIC DNA]</scope>
    <source>
        <strain evidence="2">ATCC 700971 / NCTC 13129 / Biotype gravis</strain>
    </source>
</reference>
<dbReference type="AlphaFoldDB" id="Q6NKK0"/>
<proteinExistence type="predicted"/>
<dbReference type="EMBL" id="BX248354">
    <property type="protein sequence ID" value="CAE48529.1"/>
    <property type="molecule type" value="Genomic_DNA"/>
</dbReference>
<gene>
    <name evidence="1" type="ordered locus">DIP0018</name>
</gene>
<name>Q6NKK0_CORDI</name>
<evidence type="ECO:0000313" key="2">
    <source>
        <dbReference type="Proteomes" id="UP000002198"/>
    </source>
</evidence>
<dbReference type="Proteomes" id="UP000002198">
    <property type="component" value="Chromosome"/>
</dbReference>
<keyword evidence="2" id="KW-1185">Reference proteome</keyword>
<organism evidence="1 2">
    <name type="scientific">Corynebacterium diphtheriae (strain ATCC 700971 / NCTC 13129 / Biotype gravis)</name>
    <dbReference type="NCBI Taxonomy" id="257309"/>
    <lineage>
        <taxon>Bacteria</taxon>
        <taxon>Bacillati</taxon>
        <taxon>Actinomycetota</taxon>
        <taxon>Actinomycetes</taxon>
        <taxon>Mycobacteriales</taxon>
        <taxon>Corynebacteriaceae</taxon>
        <taxon>Corynebacterium</taxon>
    </lineage>
</organism>
<accession>Q6NKK0</accession>
<protein>
    <submittedName>
        <fullName evidence="1">Uncharacterized protein</fullName>
    </submittedName>
</protein>
<sequence>MEFGAYGVVATEALWVARQCEQDARCSDCFVAANNRSNAGNVVIAYECLWDKGVRPFNVALDALV</sequence>